<dbReference type="PANTHER" id="PTHR33452:SF1">
    <property type="entry name" value="INNER MEMBRANE PROTEIN YPHA-RELATED"/>
    <property type="match status" value="1"/>
</dbReference>
<proteinExistence type="inferred from homology"/>
<feature type="transmembrane region" description="Helical" evidence="8">
    <location>
        <begin position="21"/>
        <end position="39"/>
    </location>
</feature>
<dbReference type="EMBL" id="JAVREL010000028">
    <property type="protein sequence ID" value="MDT0347135.1"/>
    <property type="molecule type" value="Genomic_DNA"/>
</dbReference>
<accession>A0ABU2MZQ5</accession>
<evidence type="ECO:0000256" key="3">
    <source>
        <dbReference type="ARBA" id="ARBA00022475"/>
    </source>
</evidence>
<dbReference type="Proteomes" id="UP001183246">
    <property type="component" value="Unassembled WGS sequence"/>
</dbReference>
<keyword evidence="10" id="KW-1185">Reference proteome</keyword>
<keyword evidence="5 8" id="KW-1133">Transmembrane helix</keyword>
<evidence type="ECO:0000256" key="6">
    <source>
        <dbReference type="ARBA" id="ARBA00023136"/>
    </source>
</evidence>
<comment type="subcellular location">
    <subcellularLocation>
        <location evidence="1">Cell membrane</location>
        <topology evidence="1">Multi-pass membrane protein</topology>
    </subcellularLocation>
</comment>
<evidence type="ECO:0000256" key="4">
    <source>
        <dbReference type="ARBA" id="ARBA00022692"/>
    </source>
</evidence>
<dbReference type="RefSeq" id="WP_311708260.1">
    <property type="nucleotide sequence ID" value="NZ_JAVREL010000028.1"/>
</dbReference>
<reference evidence="10" key="1">
    <citation type="submission" date="2023-07" db="EMBL/GenBank/DDBJ databases">
        <title>30 novel species of actinomycetes from the DSMZ collection.</title>
        <authorList>
            <person name="Nouioui I."/>
        </authorList>
    </citation>
    <scope>NUCLEOTIDE SEQUENCE [LARGE SCALE GENOMIC DNA]</scope>
    <source>
        <strain evidence="10">DSM 44938</strain>
    </source>
</reference>
<keyword evidence="3" id="KW-1003">Cell membrane</keyword>
<evidence type="ECO:0000256" key="7">
    <source>
        <dbReference type="SAM" id="MobiDB-lite"/>
    </source>
</evidence>
<evidence type="ECO:0000256" key="1">
    <source>
        <dbReference type="ARBA" id="ARBA00004651"/>
    </source>
</evidence>
<keyword evidence="4 8" id="KW-0812">Transmembrane</keyword>
<dbReference type="InterPro" id="IPR032808">
    <property type="entry name" value="DoxX"/>
</dbReference>
<gene>
    <name evidence="9" type="ORF">RM590_31835</name>
</gene>
<evidence type="ECO:0000256" key="2">
    <source>
        <dbReference type="ARBA" id="ARBA00006679"/>
    </source>
</evidence>
<sequence>MDLLPRRLLGDDTRRLASDTGLLLLRFAVGAIFIAHGWGDATQDGGAGANSGNYRDAGIPLPELSAWFGAYMQLIGGCAVIVGALTRLAAAGLAVVMAGALLYVHSGEPLVMEQDGSGSGFALSMFAASLALLGTGAGRFGVDRAFTGRQSRPTPPVGIGQPSGA</sequence>
<evidence type="ECO:0000256" key="5">
    <source>
        <dbReference type="ARBA" id="ARBA00022989"/>
    </source>
</evidence>
<feature type="transmembrane region" description="Helical" evidence="8">
    <location>
        <begin position="88"/>
        <end position="106"/>
    </location>
</feature>
<evidence type="ECO:0000313" key="9">
    <source>
        <dbReference type="EMBL" id="MDT0347135.1"/>
    </source>
</evidence>
<organism evidence="9 10">
    <name type="scientific">Streptomyces litchfieldiae</name>
    <dbReference type="NCBI Taxonomy" id="3075543"/>
    <lineage>
        <taxon>Bacteria</taxon>
        <taxon>Bacillati</taxon>
        <taxon>Actinomycetota</taxon>
        <taxon>Actinomycetes</taxon>
        <taxon>Kitasatosporales</taxon>
        <taxon>Streptomycetaceae</taxon>
        <taxon>Streptomyces</taxon>
    </lineage>
</organism>
<dbReference type="PANTHER" id="PTHR33452">
    <property type="entry name" value="OXIDOREDUCTASE CATD-RELATED"/>
    <property type="match status" value="1"/>
</dbReference>
<evidence type="ECO:0000256" key="8">
    <source>
        <dbReference type="SAM" id="Phobius"/>
    </source>
</evidence>
<dbReference type="InterPro" id="IPR051907">
    <property type="entry name" value="DoxX-like_oxidoreductase"/>
</dbReference>
<evidence type="ECO:0000313" key="10">
    <source>
        <dbReference type="Proteomes" id="UP001183246"/>
    </source>
</evidence>
<protein>
    <submittedName>
        <fullName evidence="9">DoxX family protein</fullName>
    </submittedName>
</protein>
<feature type="transmembrane region" description="Helical" evidence="8">
    <location>
        <begin position="59"/>
        <end position="81"/>
    </location>
</feature>
<comment type="caution">
    <text evidence="9">The sequence shown here is derived from an EMBL/GenBank/DDBJ whole genome shotgun (WGS) entry which is preliminary data.</text>
</comment>
<feature type="region of interest" description="Disordered" evidence="7">
    <location>
        <begin position="146"/>
        <end position="165"/>
    </location>
</feature>
<feature type="transmembrane region" description="Helical" evidence="8">
    <location>
        <begin position="118"/>
        <end position="142"/>
    </location>
</feature>
<keyword evidence="6 8" id="KW-0472">Membrane</keyword>
<dbReference type="Pfam" id="PF07681">
    <property type="entry name" value="DoxX"/>
    <property type="match status" value="1"/>
</dbReference>
<comment type="similarity">
    <text evidence="2">Belongs to the DoxX family.</text>
</comment>
<name>A0ABU2MZQ5_9ACTN</name>